<dbReference type="InterPro" id="IPR008969">
    <property type="entry name" value="CarboxyPept-like_regulatory"/>
</dbReference>
<dbReference type="OrthoDB" id="8670144at2"/>
<keyword evidence="1" id="KW-0378">Hydrolase</keyword>
<gene>
    <name evidence="1" type="ORF">SAMN04489864_11347</name>
</gene>
<dbReference type="Proteomes" id="UP000199666">
    <property type="component" value="Unassembled WGS sequence"/>
</dbReference>
<organism evidence="1 2">
    <name type="scientific">Pedobacter insulae</name>
    <dbReference type="NCBI Taxonomy" id="414048"/>
    <lineage>
        <taxon>Bacteria</taxon>
        <taxon>Pseudomonadati</taxon>
        <taxon>Bacteroidota</taxon>
        <taxon>Sphingobacteriia</taxon>
        <taxon>Sphingobacteriales</taxon>
        <taxon>Sphingobacteriaceae</taxon>
        <taxon>Pedobacter</taxon>
    </lineage>
</organism>
<name>A0A1I3A6U5_9SPHI</name>
<evidence type="ECO:0000313" key="2">
    <source>
        <dbReference type="Proteomes" id="UP000199666"/>
    </source>
</evidence>
<dbReference type="RefSeq" id="WP_090997531.1">
    <property type="nucleotide sequence ID" value="NZ_FOPP01000013.1"/>
</dbReference>
<dbReference type="Gene3D" id="2.60.40.1120">
    <property type="entry name" value="Carboxypeptidase-like, regulatory domain"/>
    <property type="match status" value="1"/>
</dbReference>
<dbReference type="EMBL" id="FOPP01000013">
    <property type="protein sequence ID" value="SFH45738.1"/>
    <property type="molecule type" value="Genomic_DNA"/>
</dbReference>
<keyword evidence="1" id="KW-0121">Carboxypeptidase</keyword>
<dbReference type="STRING" id="414048.SAMN04489864_11347"/>
<keyword evidence="1" id="KW-0645">Protease</keyword>
<sequence length="113" mass="12666">MLIIIRYLFIALLVKWSSSSTTNIVGKVSGKVMNEKAAPLKNKLVSLASDSLVVRMTRTNDKGNFVFDKLPQGNYRILIMISGYKKFTTGFFQLTESKPSRDFREIALSPSAD</sequence>
<accession>A0A1I3A6U5</accession>
<dbReference type="AlphaFoldDB" id="A0A1I3A6U5"/>
<dbReference type="Pfam" id="PF13620">
    <property type="entry name" value="CarboxypepD_reg"/>
    <property type="match status" value="1"/>
</dbReference>
<protein>
    <submittedName>
        <fullName evidence="1">Carboxypeptidase regulatory-like domain-containing protein</fullName>
    </submittedName>
</protein>
<reference evidence="1 2" key="1">
    <citation type="submission" date="2016-10" db="EMBL/GenBank/DDBJ databases">
        <authorList>
            <person name="de Groot N.N."/>
        </authorList>
    </citation>
    <scope>NUCLEOTIDE SEQUENCE [LARGE SCALE GENOMIC DNA]</scope>
    <source>
        <strain evidence="1 2">DSM 18684</strain>
    </source>
</reference>
<proteinExistence type="predicted"/>
<evidence type="ECO:0000313" key="1">
    <source>
        <dbReference type="EMBL" id="SFH45738.1"/>
    </source>
</evidence>
<dbReference type="GO" id="GO:0004180">
    <property type="term" value="F:carboxypeptidase activity"/>
    <property type="evidence" value="ECO:0007669"/>
    <property type="project" value="UniProtKB-KW"/>
</dbReference>
<dbReference type="SUPFAM" id="SSF49464">
    <property type="entry name" value="Carboxypeptidase regulatory domain-like"/>
    <property type="match status" value="1"/>
</dbReference>
<keyword evidence="2" id="KW-1185">Reference proteome</keyword>